<protein>
    <submittedName>
        <fullName evidence="1">Methyl-accepting chemotaxis protein</fullName>
    </submittedName>
</protein>
<sequence length="556" mass="61253">MEKNSQSFQLQKIIRQSIIIVGAGAVLLLLSIGTSIFMSRVADEELETTTYLNQYRLGSKTLTYAVQAYAATGDQQYYDDYMRELNEDKNRDAALEGLKKNNITQEEWNSMNQIAEFSNGLVPIEEEAMELAGKGDIEGAKSRVFGEEYRNTTQQINSLTDEVITNIQKRVNSAKGKLRIFQGIVEFIYALSFLYLIIQVVRIVKFSREELLSPIIKVSDQMLELANGDFHGNFDLKEDASEVGKMAGAIIRMKRSTTIMIEEISDILERMGNGDYNFEINQEYVGEYGQIKESFLKISEKMRETLGTIREVSLQIDSGSEQLSCAAVDLAEGSQEQAGKISELVGLMNNMYQSMEHSAQEAAETVEISNRAGYVLEAGNVKMQELKAAISEINNCSEEIGKIISTIEDIASQTNLLSLNAAIEAARAGEAGKGFAIVADQVKSLADESARAAGETDKLIERTVMAVDKGILIADETAANMDEVMLGAKEATGRMGKMSGILTGDVQHMHQLNENIMRIAEIVDSNSAASQETAAVSQEQKAQVETMVGLMDKFNV</sequence>
<accession>A0AC61RVU2</accession>
<gene>
    <name evidence="1" type="ORF">E5329_12110</name>
</gene>
<proteinExistence type="predicted"/>
<dbReference type="EMBL" id="SRYA01000022">
    <property type="protein sequence ID" value="TGY95900.1"/>
    <property type="molecule type" value="Genomic_DNA"/>
</dbReference>
<evidence type="ECO:0000313" key="2">
    <source>
        <dbReference type="Proteomes" id="UP000304953"/>
    </source>
</evidence>
<name>A0AC61RVU2_9FIRM</name>
<dbReference type="Proteomes" id="UP000304953">
    <property type="component" value="Unassembled WGS sequence"/>
</dbReference>
<organism evidence="1 2">
    <name type="scientific">Petralouisia muris</name>
    <dbReference type="NCBI Taxonomy" id="3032872"/>
    <lineage>
        <taxon>Bacteria</taxon>
        <taxon>Bacillati</taxon>
        <taxon>Bacillota</taxon>
        <taxon>Clostridia</taxon>
        <taxon>Lachnospirales</taxon>
        <taxon>Lachnospiraceae</taxon>
        <taxon>Petralouisia</taxon>
    </lineage>
</organism>
<reference evidence="1" key="1">
    <citation type="submission" date="2019-04" db="EMBL/GenBank/DDBJ databases">
        <title>Microbes associate with the intestines of laboratory mice.</title>
        <authorList>
            <person name="Navarre W."/>
            <person name="Wong E."/>
            <person name="Huang K."/>
            <person name="Tropini C."/>
            <person name="Ng K."/>
            <person name="Yu B."/>
        </authorList>
    </citation>
    <scope>NUCLEOTIDE SEQUENCE</scope>
    <source>
        <strain evidence="1">NM01_1-7b</strain>
    </source>
</reference>
<comment type="caution">
    <text evidence="1">The sequence shown here is derived from an EMBL/GenBank/DDBJ whole genome shotgun (WGS) entry which is preliminary data.</text>
</comment>
<evidence type="ECO:0000313" key="1">
    <source>
        <dbReference type="EMBL" id="TGY95900.1"/>
    </source>
</evidence>
<keyword evidence="2" id="KW-1185">Reference proteome</keyword>